<evidence type="ECO:0000313" key="3">
    <source>
        <dbReference type="Proteomes" id="UP000290283"/>
    </source>
</evidence>
<dbReference type="Proteomes" id="UP000290283">
    <property type="component" value="Unassembled WGS sequence"/>
</dbReference>
<evidence type="ECO:0000313" key="2">
    <source>
        <dbReference type="EMBL" id="RXR17779.1"/>
    </source>
</evidence>
<keyword evidence="3" id="KW-1185">Reference proteome</keyword>
<dbReference type="SUPFAM" id="SSF51182">
    <property type="entry name" value="RmlC-like cupins"/>
    <property type="match status" value="1"/>
</dbReference>
<evidence type="ECO:0000259" key="1">
    <source>
        <dbReference type="Pfam" id="PF05523"/>
    </source>
</evidence>
<protein>
    <submittedName>
        <fullName evidence="2">Sugar epimerase</fullName>
    </submittedName>
</protein>
<sequence>MNPILLKGNCHSDDRGNLKYNNDFDASEVKRTYIIENKSTVFKRGWQGHKVEQRWFSALSGSFQIQLIKVDDWEHPSGTLEPFVFQLESETLDVLHIPAGYISCIQAMEENSKLLVMADYLLGQISDEFRYTLDQFNCTK</sequence>
<accession>A0A4Q1K1Y4</accession>
<dbReference type="OrthoDB" id="826649at2"/>
<dbReference type="InterPro" id="IPR011051">
    <property type="entry name" value="RmlC_Cupin_sf"/>
</dbReference>
<dbReference type="InterPro" id="IPR014710">
    <property type="entry name" value="RmlC-like_jellyroll"/>
</dbReference>
<gene>
    <name evidence="2" type="ORF">EQG63_09860</name>
</gene>
<feature type="domain" description="Sugar 3,4-ketoisomerase QdtA cupin" evidence="1">
    <location>
        <begin position="11"/>
        <end position="120"/>
    </location>
</feature>
<dbReference type="AlphaFoldDB" id="A0A4Q1K1Y4"/>
<comment type="caution">
    <text evidence="2">The sequence shown here is derived from an EMBL/GenBank/DDBJ whole genome shotgun (WGS) entry which is preliminary data.</text>
</comment>
<name>A0A4Q1K1Y4_9FLAO</name>
<proteinExistence type="predicted"/>
<reference evidence="3" key="1">
    <citation type="submission" date="2019-01" db="EMBL/GenBank/DDBJ databases">
        <title>Cytophagaceae bacterium strain CAR-16.</title>
        <authorList>
            <person name="Chen W.-M."/>
        </authorList>
    </citation>
    <scope>NUCLEOTIDE SEQUENCE [LARGE SCALE GENOMIC DNA]</scope>
    <source>
        <strain evidence="3">LLJ-11</strain>
    </source>
</reference>
<dbReference type="Pfam" id="PF05523">
    <property type="entry name" value="FdtA"/>
    <property type="match status" value="1"/>
</dbReference>
<organism evidence="2 3">
    <name type="scientific">Flavobacterium amnicola</name>
    <dbReference type="NCBI Taxonomy" id="2506422"/>
    <lineage>
        <taxon>Bacteria</taxon>
        <taxon>Pseudomonadati</taxon>
        <taxon>Bacteroidota</taxon>
        <taxon>Flavobacteriia</taxon>
        <taxon>Flavobacteriales</taxon>
        <taxon>Flavobacteriaceae</taxon>
        <taxon>Flavobacterium</taxon>
    </lineage>
</organism>
<dbReference type="EMBL" id="SBKO01000004">
    <property type="protein sequence ID" value="RXR17779.1"/>
    <property type="molecule type" value="Genomic_DNA"/>
</dbReference>
<dbReference type="Gene3D" id="2.60.120.10">
    <property type="entry name" value="Jelly Rolls"/>
    <property type="match status" value="1"/>
</dbReference>
<dbReference type="InterPro" id="IPR008894">
    <property type="entry name" value="QdtA_cupin_dom"/>
</dbReference>
<dbReference type="RefSeq" id="WP_129436207.1">
    <property type="nucleotide sequence ID" value="NZ_SBKO01000004.1"/>
</dbReference>